<feature type="region of interest" description="Disordered" evidence="1">
    <location>
        <begin position="635"/>
        <end position="733"/>
    </location>
</feature>
<feature type="region of interest" description="Disordered" evidence="1">
    <location>
        <begin position="1430"/>
        <end position="1449"/>
    </location>
</feature>
<dbReference type="GeneID" id="81623254"/>
<feature type="compositionally biased region" description="Polar residues" evidence="1">
    <location>
        <begin position="119"/>
        <end position="131"/>
    </location>
</feature>
<feature type="region of interest" description="Disordered" evidence="1">
    <location>
        <begin position="1159"/>
        <end position="1309"/>
    </location>
</feature>
<feature type="region of interest" description="Disordered" evidence="1">
    <location>
        <begin position="399"/>
        <end position="595"/>
    </location>
</feature>
<feature type="region of interest" description="Disordered" evidence="1">
    <location>
        <begin position="208"/>
        <end position="387"/>
    </location>
</feature>
<feature type="compositionally biased region" description="Pro residues" evidence="1">
    <location>
        <begin position="1355"/>
        <end position="1368"/>
    </location>
</feature>
<sequence length="1634" mass="178044">MSNSQSDYDWLQTIFPGWRDETPVNEIRENGSSGENRVQSPHLVYADAARMDQTANAAFARYPSSRTPHAELAQGLQRPSSSISYSQGMDQTLFESQLHHPSSHQPLQHQQQPQPQPQRNLAQDQPPSNGTHRLYQEQGLTNLQHPRQLHRQSHQSQPIINGRGTQYAEGSAHGEVAPVPQHTPQHYQAHHALSREPSQNTQLQISHQYISQQQAAQAQAPQQHGSQQPEPKQQARLQPPPAAPPPQQQQIRQYEQPQQTQPQSSQVAPPPLNQHMPLQQYHSAQGQRQQETRQPRLHQRSLERISSPQDQYRGPDQQQYVRPSDISPSVNYWLPNPIRRPDHRAPMKHLPVPHQRAASRPALASSDAPSVSNQVAAQSRSPDRSPLLQANAKHESRYTYQNSPVMASSPLQLSSEASTSQMDPGLMHQPIRTPVPQSRSSARVPDQPPQASGELDSSRRGSVLEDKELYNTSSPRIDPYTSSSRSTLGPQSHTPRKTSSTKNGATSARKPSLSSATSRPKDANQDMGHGHQISADSHRASLQRPVLHQNHSSESSTPYSIKPVSAPIAASQPSPAVSQPPIGAKPSPSHPISPKIPQAIRPYMKPHMIKECKQRLNQIAGLSGTAAGRLSQNISLSSERPDTVPSVSKPIAAPQARGFDGHQMIEAHSRSGTPTGRKLSTSNVAPAQPPRDQSSIVPQQKPDRMSDPSAPTATNTADVSAMAPASRAAALPKAPAVMNRSLSIDNHHAQTSSTRTQSITPSASSGQVAEEPSRIDLRKSASTSANPGLPGNFSPSMTTSSNPPVPLASNTRPIMAAPVPATERTNSPFPAHVDLTRGPRRGRPRKYSAPGMERPGSRLAIHSQSNTAEALPPSQNERATSGALLPSQANHSQAHPRTELVAPGQRLATTSRPPQSGSLPVYHSVPSTPNPASLALAQSHESRDSQPIARPLPASAAQIRPQALARAAELPTSEPAQQRHTHSLQLPAAKSRKLNDGSRHLGPLASPGLAQPASSISSELPVAGEAYSSPYSSQNMTRPQIPARPNHQRFKDLPNRKHLLNRLDIVEPMNVTDVLVKDAYDPKTIARDILIAAGRHPQEKSLNHHLEPLRRRFKAVDGNSDLTTFRWDLVDPHVDYPPSVIQIVDAAYKAASMVSATSTERPLDATPQQIHPSSNPTGSGLIEQRQHVPGSARDLPTAPLTSPADNRPVFNTSNPRSVVARTDKSEANGSADIVHHIPAPSAATSKGKPSTPTVPPSLKLSAAHPTRRESHQGVNTVKSPHKSSSLHPPTASSTTLHSTTSKYPNNPVPAPPTAVNLNVFGALPFKPSSYYSPLRPTAQPHPYSLPFLPVTSPAPKSPDPASHPPPTPLVIKSRELLHQYLGHILQQLPQNQNRKDNQPRNKLPLPARHHNLPRPSLPKELPEPLVIIPTSPQAMAPPKRGPGRPPKSDRKIEVAIDNRLTPQYQVFPCQWTGCEAKLHNLQAIQTHMLGVHIPRHIVCAWENCADKTPRAAADMWEHVDGKHITPMAWKQGDGPSVPINEVETYDALQPTFQGRQDTMTLPADRDSVKIFSRIHGTQTSKQRARLMEEGGRQWKEQAGPQADLSDRPLSTPPRLRASRHGETAYTLSDVSVVI</sequence>
<feature type="compositionally biased region" description="Polar residues" evidence="1">
    <location>
        <begin position="670"/>
        <end position="698"/>
    </location>
</feature>
<feature type="compositionally biased region" description="Polar residues" evidence="1">
    <location>
        <begin position="399"/>
        <end position="422"/>
    </location>
</feature>
<proteinExistence type="predicted"/>
<feature type="region of interest" description="Disordered" evidence="1">
    <location>
        <begin position="902"/>
        <end position="1050"/>
    </location>
</feature>
<feature type="region of interest" description="Disordered" evidence="1">
    <location>
        <begin position="97"/>
        <end position="133"/>
    </location>
</feature>
<feature type="compositionally biased region" description="Polar residues" evidence="1">
    <location>
        <begin position="709"/>
        <end position="718"/>
    </location>
</feature>
<feature type="compositionally biased region" description="Polar residues" evidence="1">
    <location>
        <begin position="276"/>
        <end position="289"/>
    </location>
</feature>
<dbReference type="InterPro" id="IPR013087">
    <property type="entry name" value="Znf_C2H2_type"/>
</dbReference>
<evidence type="ECO:0000313" key="4">
    <source>
        <dbReference type="Proteomes" id="UP001148312"/>
    </source>
</evidence>
<feature type="compositionally biased region" description="Basic and acidic residues" evidence="1">
    <location>
        <begin position="659"/>
        <end position="669"/>
    </location>
</feature>
<evidence type="ECO:0000256" key="1">
    <source>
        <dbReference type="SAM" id="MobiDB-lite"/>
    </source>
</evidence>
<feature type="compositionally biased region" description="Polar residues" evidence="1">
    <location>
        <begin position="1242"/>
        <end position="1251"/>
    </location>
</feature>
<dbReference type="EMBL" id="JAPWDQ010000004">
    <property type="protein sequence ID" value="KAJ5488513.1"/>
    <property type="molecule type" value="Genomic_DNA"/>
</dbReference>
<feature type="domain" description="C2H2-type" evidence="2">
    <location>
        <begin position="1497"/>
        <end position="1523"/>
    </location>
</feature>
<feature type="compositionally biased region" description="Polar residues" evidence="1">
    <location>
        <begin position="793"/>
        <end position="812"/>
    </location>
</feature>
<feature type="compositionally biased region" description="Polar residues" evidence="1">
    <location>
        <begin position="30"/>
        <end position="39"/>
    </location>
</feature>
<feature type="compositionally biased region" description="Low complexity" evidence="1">
    <location>
        <begin position="1282"/>
        <end position="1305"/>
    </location>
</feature>
<organism evidence="3 4">
    <name type="scientific">Penicillium diatomitis</name>
    <dbReference type="NCBI Taxonomy" id="2819901"/>
    <lineage>
        <taxon>Eukaryota</taxon>
        <taxon>Fungi</taxon>
        <taxon>Dikarya</taxon>
        <taxon>Ascomycota</taxon>
        <taxon>Pezizomycotina</taxon>
        <taxon>Eurotiomycetes</taxon>
        <taxon>Eurotiomycetidae</taxon>
        <taxon>Eurotiales</taxon>
        <taxon>Aspergillaceae</taxon>
        <taxon>Penicillium</taxon>
    </lineage>
</organism>
<reference evidence="3" key="2">
    <citation type="journal article" date="2023" name="IMA Fungus">
        <title>Comparative genomic study of the Penicillium genus elucidates a diverse pangenome and 15 lateral gene transfer events.</title>
        <authorList>
            <person name="Petersen C."/>
            <person name="Sorensen T."/>
            <person name="Nielsen M.R."/>
            <person name="Sondergaard T.E."/>
            <person name="Sorensen J.L."/>
            <person name="Fitzpatrick D.A."/>
            <person name="Frisvad J.C."/>
            <person name="Nielsen K.L."/>
        </authorList>
    </citation>
    <scope>NUCLEOTIDE SEQUENCE</scope>
    <source>
        <strain evidence="3">IBT 30728</strain>
    </source>
</reference>
<dbReference type="Proteomes" id="UP001148312">
    <property type="component" value="Unassembled WGS sequence"/>
</dbReference>
<feature type="compositionally biased region" description="Low complexity" evidence="1">
    <location>
        <begin position="721"/>
        <end position="733"/>
    </location>
</feature>
<keyword evidence="4" id="KW-1185">Reference proteome</keyword>
<feature type="compositionally biased region" description="Pro residues" evidence="1">
    <location>
        <begin position="238"/>
        <end position="247"/>
    </location>
</feature>
<gene>
    <name evidence="3" type="ORF">N7539_003403</name>
</gene>
<accession>A0A9W9XCQ4</accession>
<feature type="compositionally biased region" description="Polar residues" evidence="1">
    <location>
        <begin position="907"/>
        <end position="918"/>
    </location>
</feature>
<feature type="compositionally biased region" description="Low complexity" evidence="1">
    <location>
        <begin position="208"/>
        <end position="237"/>
    </location>
</feature>
<dbReference type="SMART" id="SM00355">
    <property type="entry name" value="ZnF_C2H2"/>
    <property type="match status" value="2"/>
</dbReference>
<feature type="region of interest" description="Disordered" evidence="1">
    <location>
        <begin position="747"/>
        <end position="858"/>
    </location>
</feature>
<feature type="region of interest" description="Disordered" evidence="1">
    <location>
        <begin position="1589"/>
        <end position="1620"/>
    </location>
</feature>
<feature type="compositionally biased region" description="Polar residues" evidence="1">
    <location>
        <begin position="367"/>
        <end position="380"/>
    </location>
</feature>
<feature type="compositionally biased region" description="Polar residues" evidence="1">
    <location>
        <begin position="1199"/>
        <end position="1216"/>
    </location>
</feature>
<feature type="region of interest" description="Disordered" evidence="1">
    <location>
        <begin position="1345"/>
        <end position="1369"/>
    </location>
</feature>
<comment type="caution">
    <text evidence="3">The sequence shown here is derived from an EMBL/GenBank/DDBJ whole genome shotgun (WGS) entry which is preliminary data.</text>
</comment>
<feature type="compositionally biased region" description="Polar residues" evidence="1">
    <location>
        <begin position="549"/>
        <end position="559"/>
    </location>
</feature>
<reference evidence="3" key="1">
    <citation type="submission" date="2022-12" db="EMBL/GenBank/DDBJ databases">
        <authorList>
            <person name="Petersen C."/>
        </authorList>
    </citation>
    <scope>NUCLEOTIDE SEQUENCE</scope>
    <source>
        <strain evidence="3">IBT 30728</strain>
    </source>
</reference>
<evidence type="ECO:0000313" key="3">
    <source>
        <dbReference type="EMBL" id="KAJ5488513.1"/>
    </source>
</evidence>
<feature type="compositionally biased region" description="Low complexity" evidence="1">
    <location>
        <begin position="248"/>
        <end position="267"/>
    </location>
</feature>
<name>A0A9W9XCQ4_9EURO</name>
<feature type="domain" description="C2H2-type" evidence="2">
    <location>
        <begin position="1467"/>
        <end position="1492"/>
    </location>
</feature>
<feature type="compositionally biased region" description="Basic and acidic residues" evidence="1">
    <location>
        <begin position="19"/>
        <end position="29"/>
    </location>
</feature>
<feature type="region of interest" description="Disordered" evidence="1">
    <location>
        <begin position="1387"/>
        <end position="1422"/>
    </location>
</feature>
<feature type="compositionally biased region" description="Polar residues" evidence="1">
    <location>
        <begin position="747"/>
        <end position="767"/>
    </location>
</feature>
<feature type="compositionally biased region" description="Low complexity" evidence="1">
    <location>
        <begin position="563"/>
        <end position="595"/>
    </location>
</feature>
<feature type="region of interest" description="Disordered" evidence="1">
    <location>
        <begin position="19"/>
        <end position="40"/>
    </location>
</feature>
<protein>
    <recommendedName>
        <fullName evidence="2">C2H2-type domain-containing protein</fullName>
    </recommendedName>
</protein>
<dbReference type="RefSeq" id="XP_056790546.1">
    <property type="nucleotide sequence ID" value="XM_056933005.1"/>
</dbReference>
<feature type="compositionally biased region" description="Polar residues" evidence="1">
    <location>
        <begin position="1159"/>
        <end position="1178"/>
    </location>
</feature>
<feature type="compositionally biased region" description="Low complexity" evidence="1">
    <location>
        <begin position="99"/>
        <end position="113"/>
    </location>
</feature>
<feature type="compositionally biased region" description="Polar residues" evidence="1">
    <location>
        <begin position="470"/>
        <end position="506"/>
    </location>
</feature>
<feature type="compositionally biased region" description="Polar residues" evidence="1">
    <location>
        <begin position="304"/>
        <end position="330"/>
    </location>
</feature>
<feature type="compositionally biased region" description="Polar residues" evidence="1">
    <location>
        <begin position="1029"/>
        <end position="1038"/>
    </location>
</feature>
<feature type="compositionally biased region" description="Basic and acidic residues" evidence="1">
    <location>
        <begin position="456"/>
        <end position="469"/>
    </location>
</feature>
<evidence type="ECO:0000259" key="2">
    <source>
        <dbReference type="SMART" id="SM00355"/>
    </source>
</evidence>
<feature type="region of interest" description="Disordered" evidence="1">
    <location>
        <begin position="161"/>
        <end position="180"/>
    </location>
</feature>